<evidence type="ECO:0000313" key="2">
    <source>
        <dbReference type="Proteomes" id="UP000007431"/>
    </source>
</evidence>
<dbReference type="Proteomes" id="UP000007431">
    <property type="component" value="Unassembled WGS sequence"/>
</dbReference>
<gene>
    <name evidence="1" type="ORF">SCHCODRAFT_9665</name>
</gene>
<dbReference type="HOGENOM" id="CLU_3015486_0_0_1"/>
<dbReference type="InParanoid" id="D8PNH4"/>
<sequence>MGPLCSGIQYACPPLSTELRPTLLPLLSSVTTRHHRRSSPSSTVTLFTLLRRHASL</sequence>
<name>D8PNH4_SCHCM</name>
<organism evidence="2">
    <name type="scientific">Schizophyllum commune (strain H4-8 / FGSC 9210)</name>
    <name type="common">Split gill fungus</name>
    <dbReference type="NCBI Taxonomy" id="578458"/>
    <lineage>
        <taxon>Eukaryota</taxon>
        <taxon>Fungi</taxon>
        <taxon>Dikarya</taxon>
        <taxon>Basidiomycota</taxon>
        <taxon>Agaricomycotina</taxon>
        <taxon>Agaricomycetes</taxon>
        <taxon>Agaricomycetidae</taxon>
        <taxon>Agaricales</taxon>
        <taxon>Schizophyllaceae</taxon>
        <taxon>Schizophyllum</taxon>
    </lineage>
</organism>
<dbReference type="AlphaFoldDB" id="D8PNH4"/>
<dbReference type="KEGG" id="scm:SCHCO_01036752"/>
<proteinExistence type="predicted"/>
<accession>D8PNH4</accession>
<dbReference type="RefSeq" id="XP_003037801.1">
    <property type="nucleotide sequence ID" value="XM_003037755.1"/>
</dbReference>
<reference evidence="1 2" key="1">
    <citation type="journal article" date="2010" name="Nat. Biotechnol.">
        <title>Genome sequence of the model mushroom Schizophyllum commune.</title>
        <authorList>
            <person name="Ohm R.A."/>
            <person name="de Jong J.F."/>
            <person name="Lugones L.G."/>
            <person name="Aerts A."/>
            <person name="Kothe E."/>
            <person name="Stajich J.E."/>
            <person name="de Vries R.P."/>
            <person name="Record E."/>
            <person name="Levasseur A."/>
            <person name="Baker S.E."/>
            <person name="Bartholomew K.A."/>
            <person name="Coutinho P.M."/>
            <person name="Erdmann S."/>
            <person name="Fowler T.J."/>
            <person name="Gathman A.C."/>
            <person name="Lombard V."/>
            <person name="Henrissat B."/>
            <person name="Knabe N."/>
            <person name="Kuees U."/>
            <person name="Lilly W.W."/>
            <person name="Lindquist E."/>
            <person name="Lucas S."/>
            <person name="Magnuson J.K."/>
            <person name="Piumi F."/>
            <person name="Raudaskoski M."/>
            <person name="Salamov A."/>
            <person name="Schmutz J."/>
            <person name="Schwarze F.W.M.R."/>
            <person name="vanKuyk P.A."/>
            <person name="Horton J.S."/>
            <person name="Grigoriev I.V."/>
            <person name="Woesten H.A.B."/>
        </authorList>
    </citation>
    <scope>NUCLEOTIDE SEQUENCE [LARGE SCALE GENOMIC DNA]</scope>
    <source>
        <strain evidence="2">H4-8 / FGSC 9210</strain>
    </source>
</reference>
<dbReference type="VEuPathDB" id="FungiDB:SCHCODRAFT_01036752"/>
<dbReference type="GeneID" id="9595115"/>
<evidence type="ECO:0000313" key="1">
    <source>
        <dbReference type="EMBL" id="EFJ02899.1"/>
    </source>
</evidence>
<protein>
    <submittedName>
        <fullName evidence="1">Expressed protein</fullName>
    </submittedName>
</protein>
<dbReference type="EMBL" id="GL377302">
    <property type="protein sequence ID" value="EFJ02899.1"/>
    <property type="molecule type" value="Genomic_DNA"/>
</dbReference>
<keyword evidence="2" id="KW-1185">Reference proteome</keyword>